<protein>
    <recommendedName>
        <fullName evidence="4">Deltamethrin resistance protein prag01 domain-containing protein</fullName>
    </recommendedName>
</protein>
<proteinExistence type="predicted"/>
<keyword evidence="1" id="KW-1133">Transmembrane helix</keyword>
<feature type="transmembrane region" description="Helical" evidence="1">
    <location>
        <begin position="59"/>
        <end position="78"/>
    </location>
</feature>
<comment type="caution">
    <text evidence="2">The sequence shown here is derived from an EMBL/GenBank/DDBJ whole genome shotgun (WGS) entry which is preliminary data.</text>
</comment>
<name>A0ABD2QBM7_9PLAT</name>
<dbReference type="EMBL" id="JBJKFK010000457">
    <property type="protein sequence ID" value="KAL3316951.1"/>
    <property type="molecule type" value="Genomic_DNA"/>
</dbReference>
<accession>A0ABD2QBM7</accession>
<evidence type="ECO:0000256" key="1">
    <source>
        <dbReference type="SAM" id="Phobius"/>
    </source>
</evidence>
<gene>
    <name evidence="2" type="ORF">Ciccas_004398</name>
</gene>
<evidence type="ECO:0000313" key="2">
    <source>
        <dbReference type="EMBL" id="KAL3316951.1"/>
    </source>
</evidence>
<keyword evidence="1" id="KW-0472">Membrane</keyword>
<organism evidence="2 3">
    <name type="scientific">Cichlidogyrus casuarinus</name>
    <dbReference type="NCBI Taxonomy" id="1844966"/>
    <lineage>
        <taxon>Eukaryota</taxon>
        <taxon>Metazoa</taxon>
        <taxon>Spiralia</taxon>
        <taxon>Lophotrochozoa</taxon>
        <taxon>Platyhelminthes</taxon>
        <taxon>Monogenea</taxon>
        <taxon>Monopisthocotylea</taxon>
        <taxon>Dactylogyridea</taxon>
        <taxon>Ancyrocephalidae</taxon>
        <taxon>Cichlidogyrus</taxon>
    </lineage>
</organism>
<keyword evidence="3" id="KW-1185">Reference proteome</keyword>
<dbReference type="AlphaFoldDB" id="A0ABD2QBM7"/>
<reference evidence="2 3" key="1">
    <citation type="submission" date="2024-11" db="EMBL/GenBank/DDBJ databases">
        <title>Adaptive evolution of stress response genes in parasites aligns with host niche diversity.</title>
        <authorList>
            <person name="Hahn C."/>
            <person name="Resl P."/>
        </authorList>
    </citation>
    <scope>NUCLEOTIDE SEQUENCE [LARGE SCALE GENOMIC DNA]</scope>
    <source>
        <strain evidence="2">EGGRZ-B1_66</strain>
        <tissue evidence="2">Body</tissue>
    </source>
</reference>
<sequence>MSIANKSASLFKYWRNGSVVKRHFGMPMRFPVKSYDDMVVPSGSWQAYNDKILAANNGILISGAIAFVITAIGTFYFLRMNRYAPKPRSNTEEGLSFLNPDQNALNVLLRGE</sequence>
<evidence type="ECO:0008006" key="4">
    <source>
        <dbReference type="Google" id="ProtNLM"/>
    </source>
</evidence>
<keyword evidence="1" id="KW-0812">Transmembrane</keyword>
<dbReference type="Proteomes" id="UP001626550">
    <property type="component" value="Unassembled WGS sequence"/>
</dbReference>
<evidence type="ECO:0000313" key="3">
    <source>
        <dbReference type="Proteomes" id="UP001626550"/>
    </source>
</evidence>